<dbReference type="AlphaFoldDB" id="A0A942SZ71"/>
<dbReference type="InterPro" id="IPR000086">
    <property type="entry name" value="NUDIX_hydrolase_dom"/>
</dbReference>
<dbReference type="CDD" id="cd03674">
    <property type="entry name" value="NUDIX_Hydrolase"/>
    <property type="match status" value="1"/>
</dbReference>
<sequence length="189" mass="20263">MRLADVVSALARTDDTVPGAPAARRFVAEHGAAALWRDGGPEHLTASCFVFSPDLGHVLLCLHRKGRFWVQFGGHLEPGDRGTADAARREAREESGVTDLVLLTDEVVDVDRHDLHGGFACAAHWDVGHLAVVPRDRATTVSDESDDVAWFPVDALPDAVPAGFPSRLLRARARAAVVLGPHPPAPVRP</sequence>
<reference evidence="3" key="1">
    <citation type="submission" date="2021-05" db="EMBL/GenBank/DDBJ databases">
        <title>Novel Bacillus species.</title>
        <authorList>
            <person name="Liu G."/>
        </authorList>
    </citation>
    <scope>NUCLEOTIDE SEQUENCE</scope>
    <source>
        <strain evidence="3">FJAT-50051</strain>
    </source>
</reference>
<name>A0A942SZ71_9BACI</name>
<accession>A0A942SZ71</accession>
<evidence type="ECO:0000256" key="1">
    <source>
        <dbReference type="ARBA" id="ARBA00005582"/>
    </source>
</evidence>
<comment type="caution">
    <text evidence="3">The sequence shown here is derived from an EMBL/GenBank/DDBJ whole genome shotgun (WGS) entry which is preliminary data.</text>
</comment>
<gene>
    <name evidence="3" type="ORF">KHB02_16835</name>
</gene>
<organism evidence="3">
    <name type="scientific">Neobacillus citreus</name>
    <dbReference type="NCBI Taxonomy" id="2833578"/>
    <lineage>
        <taxon>Bacteria</taxon>
        <taxon>Bacillati</taxon>
        <taxon>Bacillota</taxon>
        <taxon>Bacilli</taxon>
        <taxon>Bacillales</taxon>
        <taxon>Bacillaceae</taxon>
        <taxon>Neobacillus</taxon>
    </lineage>
</organism>
<dbReference type="PANTHER" id="PTHR43736:SF1">
    <property type="entry name" value="DIHYDRONEOPTERIN TRIPHOSPHATE DIPHOSPHATASE"/>
    <property type="match status" value="1"/>
</dbReference>
<dbReference type="InterPro" id="IPR015797">
    <property type="entry name" value="NUDIX_hydrolase-like_dom_sf"/>
</dbReference>
<dbReference type="PROSITE" id="PS51462">
    <property type="entry name" value="NUDIX"/>
    <property type="match status" value="1"/>
</dbReference>
<dbReference type="EMBL" id="JAGYPE010000003">
    <property type="protein sequence ID" value="MBS4183059.1"/>
    <property type="molecule type" value="Genomic_DNA"/>
</dbReference>
<dbReference type="Pfam" id="PF00293">
    <property type="entry name" value="NUDIX"/>
    <property type="match status" value="1"/>
</dbReference>
<dbReference type="Gene3D" id="3.90.79.10">
    <property type="entry name" value="Nucleoside Triphosphate Pyrophosphohydrolase"/>
    <property type="match status" value="1"/>
</dbReference>
<protein>
    <submittedName>
        <fullName evidence="3">NUDIX domain-containing protein</fullName>
    </submittedName>
</protein>
<evidence type="ECO:0000259" key="2">
    <source>
        <dbReference type="PROSITE" id="PS51462"/>
    </source>
</evidence>
<evidence type="ECO:0000313" key="3">
    <source>
        <dbReference type="EMBL" id="MBS4183059.1"/>
    </source>
</evidence>
<dbReference type="PANTHER" id="PTHR43736">
    <property type="entry name" value="ADP-RIBOSE PYROPHOSPHATASE"/>
    <property type="match status" value="1"/>
</dbReference>
<dbReference type="SUPFAM" id="SSF55811">
    <property type="entry name" value="Nudix"/>
    <property type="match status" value="1"/>
</dbReference>
<feature type="domain" description="Nudix hydrolase" evidence="2">
    <location>
        <begin position="41"/>
        <end position="173"/>
    </location>
</feature>
<proteinExistence type="inferred from homology"/>
<comment type="similarity">
    <text evidence="1">Belongs to the Nudix hydrolase family.</text>
</comment>